<feature type="signal peptide" evidence="7">
    <location>
        <begin position="1"/>
        <end position="31"/>
    </location>
</feature>
<keyword evidence="9" id="KW-1185">Reference proteome</keyword>
<dbReference type="Gene3D" id="3.40.190.10">
    <property type="entry name" value="Periplasmic binding protein-like II"/>
    <property type="match status" value="2"/>
</dbReference>
<feature type="chain" id="PRO_5047235395" description="Probable sugar-binding periplasmic protein" evidence="7">
    <location>
        <begin position="32"/>
        <end position="452"/>
    </location>
</feature>
<accession>A0ABZ0LYU1</accession>
<evidence type="ECO:0000256" key="4">
    <source>
        <dbReference type="ARBA" id="ARBA00022729"/>
    </source>
</evidence>
<evidence type="ECO:0000313" key="8">
    <source>
        <dbReference type="EMBL" id="WOX24336.1"/>
    </source>
</evidence>
<comment type="similarity">
    <text evidence="2">Belongs to the bacterial solute-binding protein 1 family.</text>
</comment>
<dbReference type="Proteomes" id="UP001301731">
    <property type="component" value="Chromosome"/>
</dbReference>
<name>A0ABZ0LYU1_9ACTN</name>
<proteinExistence type="inferred from homology"/>
<dbReference type="PROSITE" id="PS51257">
    <property type="entry name" value="PROKAR_LIPOPROTEIN"/>
    <property type="match status" value="1"/>
</dbReference>
<dbReference type="Pfam" id="PF01547">
    <property type="entry name" value="SBP_bac_1"/>
    <property type="match status" value="1"/>
</dbReference>
<comment type="subcellular location">
    <subcellularLocation>
        <location evidence="1">Cell envelope</location>
    </subcellularLocation>
</comment>
<reference evidence="8 9" key="1">
    <citation type="submission" date="2023-10" db="EMBL/GenBank/DDBJ databases">
        <title>The genome sequence of Streptomyces sp. HUAS YS2.</title>
        <authorList>
            <person name="Mo P."/>
        </authorList>
    </citation>
    <scope>NUCLEOTIDE SEQUENCE [LARGE SCALE GENOMIC DNA]</scope>
    <source>
        <strain evidence="8 9">HUAS YS2</strain>
    </source>
</reference>
<evidence type="ECO:0000256" key="3">
    <source>
        <dbReference type="ARBA" id="ARBA00022448"/>
    </source>
</evidence>
<evidence type="ECO:0000256" key="1">
    <source>
        <dbReference type="ARBA" id="ARBA00004196"/>
    </source>
</evidence>
<dbReference type="InterPro" id="IPR006059">
    <property type="entry name" value="SBP"/>
</dbReference>
<sequence length="452" mass="49408">MPVRLPERPRRARRAALALASAASLALLASACTGQSAGGTGDDPKAKATITFWHGWSAPSEVKAVNDNVKRFEADHPNIKVKVVSNITDDKIQQALRAGGSNAPDVVSSFTTDNVGKFCSSGAFADLKPFLDKSKIDLEKTFAKSRLDYTQFEGRRCSLPLLGDAYGLYYNKDAFEAAGITEPPETWSEFDAAAVKLTKAKGDSYERLGFMPVFHGYESTPGHLVAQWGPTYFDAAGKSNIAKDPAFANMFTWQKNLVNKLGGFAKLEKYRNTFGDEWGAKHPFHTGQVAMQLDGEWRLGMAMDAKLPFEIGVAPLPVADDQRDEYGKGYLSGTIVGIAATSKKQNAAWELVKYMTTDTDAVVNFANELRNVPSTNEALTSPELKLDPRFKTFLDIARHAKSNTTPASVNGGVYQVTLQEFGYLYESGKETDLKGGLERTARQIDTDIEKAK</sequence>
<evidence type="ECO:0000313" key="9">
    <source>
        <dbReference type="Proteomes" id="UP001301731"/>
    </source>
</evidence>
<protein>
    <recommendedName>
        <fullName evidence="6">Probable sugar-binding periplasmic protein</fullName>
    </recommendedName>
</protein>
<dbReference type="SUPFAM" id="SSF53850">
    <property type="entry name" value="Periplasmic binding protein-like II"/>
    <property type="match status" value="1"/>
</dbReference>
<keyword evidence="4 7" id="KW-0732">Signal</keyword>
<dbReference type="PANTHER" id="PTHR43649:SF28">
    <property type="entry name" value="BINDING PROTEIN COMPONENT OF ABC SUGAR TRANSPORTER-RELATED"/>
    <property type="match status" value="1"/>
</dbReference>
<organism evidence="8 9">
    <name type="scientific">Streptomyces solicathayae</name>
    <dbReference type="NCBI Taxonomy" id="3081768"/>
    <lineage>
        <taxon>Bacteria</taxon>
        <taxon>Bacillati</taxon>
        <taxon>Actinomycetota</taxon>
        <taxon>Actinomycetes</taxon>
        <taxon>Kitasatosporales</taxon>
        <taxon>Streptomycetaceae</taxon>
        <taxon>Streptomyces</taxon>
    </lineage>
</organism>
<dbReference type="EMBL" id="CP137573">
    <property type="protein sequence ID" value="WOX24336.1"/>
    <property type="molecule type" value="Genomic_DNA"/>
</dbReference>
<evidence type="ECO:0000256" key="2">
    <source>
        <dbReference type="ARBA" id="ARBA00008520"/>
    </source>
</evidence>
<dbReference type="CDD" id="cd14748">
    <property type="entry name" value="PBP2_UgpB"/>
    <property type="match status" value="1"/>
</dbReference>
<keyword evidence="3" id="KW-0813">Transport</keyword>
<dbReference type="PANTHER" id="PTHR43649">
    <property type="entry name" value="ARABINOSE-BINDING PROTEIN-RELATED"/>
    <property type="match status" value="1"/>
</dbReference>
<evidence type="ECO:0000256" key="6">
    <source>
        <dbReference type="ARBA" id="ARBA00049753"/>
    </source>
</evidence>
<dbReference type="InterPro" id="IPR050490">
    <property type="entry name" value="Bact_solute-bd_prot1"/>
</dbReference>
<evidence type="ECO:0000256" key="5">
    <source>
        <dbReference type="ARBA" id="ARBA00049629"/>
    </source>
</evidence>
<evidence type="ECO:0000256" key="7">
    <source>
        <dbReference type="SAM" id="SignalP"/>
    </source>
</evidence>
<dbReference type="RefSeq" id="WP_318106787.1">
    <property type="nucleotide sequence ID" value="NZ_CP137573.1"/>
</dbReference>
<gene>
    <name evidence="8" type="ORF">R2D22_24335</name>
</gene>
<comment type="function">
    <text evidence="5">Part of a binding-protein-dependent transport system for a sugar.</text>
</comment>